<feature type="domain" description="Nudix hydrolase" evidence="3">
    <location>
        <begin position="10"/>
        <end position="137"/>
    </location>
</feature>
<keyword evidence="2" id="KW-0378">Hydrolase</keyword>
<comment type="caution">
    <text evidence="4">The sequence shown here is derived from an EMBL/GenBank/DDBJ whole genome shotgun (WGS) entry which is preliminary data.</text>
</comment>
<gene>
    <name evidence="4" type="ORF">ATK30_0559</name>
</gene>
<keyword evidence="5" id="KW-1185">Reference proteome</keyword>
<protein>
    <submittedName>
        <fullName evidence="4">ADP-ribose pyrophosphatase YjhB (NUDIX family)</fullName>
    </submittedName>
</protein>
<name>A0A2N3X0E4_9PSEU</name>
<evidence type="ECO:0000256" key="1">
    <source>
        <dbReference type="ARBA" id="ARBA00001946"/>
    </source>
</evidence>
<dbReference type="SUPFAM" id="SSF55811">
    <property type="entry name" value="Nudix"/>
    <property type="match status" value="1"/>
</dbReference>
<dbReference type="CDD" id="cd18876">
    <property type="entry name" value="NUDIX_Hydrolase"/>
    <property type="match status" value="1"/>
</dbReference>
<dbReference type="EMBL" id="PJMY01000002">
    <property type="protein sequence ID" value="PKV99579.1"/>
    <property type="molecule type" value="Genomic_DNA"/>
</dbReference>
<dbReference type="Pfam" id="PF00293">
    <property type="entry name" value="NUDIX"/>
    <property type="match status" value="1"/>
</dbReference>
<proteinExistence type="predicted"/>
<dbReference type="GO" id="GO:0016787">
    <property type="term" value="F:hydrolase activity"/>
    <property type="evidence" value="ECO:0007669"/>
    <property type="project" value="UniProtKB-KW"/>
</dbReference>
<dbReference type="InterPro" id="IPR015797">
    <property type="entry name" value="NUDIX_hydrolase-like_dom_sf"/>
</dbReference>
<dbReference type="Proteomes" id="UP000233750">
    <property type="component" value="Unassembled WGS sequence"/>
</dbReference>
<dbReference type="AlphaFoldDB" id="A0A2N3X0E4"/>
<dbReference type="RefSeq" id="WP_101434146.1">
    <property type="nucleotide sequence ID" value="NZ_PJMY01000002.1"/>
</dbReference>
<dbReference type="PROSITE" id="PS51462">
    <property type="entry name" value="NUDIX"/>
    <property type="match status" value="1"/>
</dbReference>
<comment type="cofactor">
    <cofactor evidence="1">
        <name>Mg(2+)</name>
        <dbReference type="ChEBI" id="CHEBI:18420"/>
    </cofactor>
</comment>
<dbReference type="Gene3D" id="3.90.79.10">
    <property type="entry name" value="Nucleoside Triphosphate Pyrophosphohydrolase"/>
    <property type="match status" value="1"/>
</dbReference>
<sequence length="158" mass="17739">MSDPTEKFATPRVAAGALFVDGDRVLLVRKTYGNRWDIPGGYVDRGESPAGACQRELREELSLDRAPVHLLVQDWAPNEKEGDKLLYVFDCGPLGDDEHRITLDGQELDHWEWVPVSKLDDYLIPRLARRLSQAFKAHKSSTTVYLEHGEPALGAPTE</sequence>
<evidence type="ECO:0000313" key="5">
    <source>
        <dbReference type="Proteomes" id="UP000233750"/>
    </source>
</evidence>
<dbReference type="PANTHER" id="PTHR43046">
    <property type="entry name" value="GDP-MANNOSE MANNOSYL HYDROLASE"/>
    <property type="match status" value="1"/>
</dbReference>
<evidence type="ECO:0000256" key="2">
    <source>
        <dbReference type="ARBA" id="ARBA00022801"/>
    </source>
</evidence>
<evidence type="ECO:0000313" key="4">
    <source>
        <dbReference type="EMBL" id="PKV99579.1"/>
    </source>
</evidence>
<dbReference type="InterPro" id="IPR000086">
    <property type="entry name" value="NUDIX_hydrolase_dom"/>
</dbReference>
<dbReference type="OrthoDB" id="4247482at2"/>
<evidence type="ECO:0000259" key="3">
    <source>
        <dbReference type="PROSITE" id="PS51462"/>
    </source>
</evidence>
<dbReference type="PANTHER" id="PTHR43046:SF14">
    <property type="entry name" value="MUTT_NUDIX FAMILY PROTEIN"/>
    <property type="match status" value="1"/>
</dbReference>
<accession>A0A2N3X0E4</accession>
<reference evidence="4 5" key="1">
    <citation type="submission" date="2017-12" db="EMBL/GenBank/DDBJ databases">
        <title>Sequencing the genomes of 1000 Actinobacteria strains.</title>
        <authorList>
            <person name="Klenk H.-P."/>
        </authorList>
    </citation>
    <scope>NUCLEOTIDE SEQUENCE [LARGE SCALE GENOMIC DNA]</scope>
    <source>
        <strain evidence="4 5">DSM 45165</strain>
    </source>
</reference>
<organism evidence="4 5">
    <name type="scientific">Amycolatopsis echigonensis</name>
    <dbReference type="NCBI Taxonomy" id="2576905"/>
    <lineage>
        <taxon>Bacteria</taxon>
        <taxon>Bacillati</taxon>
        <taxon>Actinomycetota</taxon>
        <taxon>Actinomycetes</taxon>
        <taxon>Pseudonocardiales</taxon>
        <taxon>Pseudonocardiaceae</taxon>
        <taxon>Amycolatopsis</taxon>
    </lineage>
</organism>